<reference evidence="3" key="1">
    <citation type="submission" date="2022-11" db="UniProtKB">
        <authorList>
            <consortium name="WormBaseParasite"/>
        </authorList>
    </citation>
    <scope>IDENTIFICATION</scope>
</reference>
<accession>A0A915KCV7</accession>
<organism evidence="2 3">
    <name type="scientific">Romanomermis culicivorax</name>
    <name type="common">Nematode worm</name>
    <dbReference type="NCBI Taxonomy" id="13658"/>
    <lineage>
        <taxon>Eukaryota</taxon>
        <taxon>Metazoa</taxon>
        <taxon>Ecdysozoa</taxon>
        <taxon>Nematoda</taxon>
        <taxon>Enoplea</taxon>
        <taxon>Dorylaimia</taxon>
        <taxon>Mermithida</taxon>
        <taxon>Mermithoidea</taxon>
        <taxon>Mermithidae</taxon>
        <taxon>Romanomermis</taxon>
    </lineage>
</organism>
<name>A0A915KCV7_ROMCU</name>
<sequence length="335" mass="36829">FVSAESSSLYVIGDPSAVETPSPQPPYGGLSPQPPFEESESNQFFPVAAAVLHQPSTAPTSHHGTPSKMSSTLDTQSTNRPASQPSGAAPGQQIFQQQSTQYQSYGVAFDPQFTSNVPDPNVYKNLPQQTGFNSWMPDSTSQQVVQQQPSYAYQQQTSALNQFGDLNVLAPQKPGQQKPSTMPAGGKLIKGDLDSTLANLAQNLNISKGQDALKKWIKKRSKTKNQSQFLLACVVFLKSYLRKTLKLRFFKNKIDEIAQFERKQMQKFCSSLKLPKPVQWNPQQKPAAFQAGFTPQQGPPSGYGYQQQPMAPGWGAPQPMMMGQNAQYGMQMPYG</sequence>
<dbReference type="WBParaSite" id="nRc.2.0.1.t36215-RA">
    <property type="protein sequence ID" value="nRc.2.0.1.t36215-RA"/>
    <property type="gene ID" value="nRc.2.0.1.g36215"/>
</dbReference>
<feature type="compositionally biased region" description="Polar residues" evidence="1">
    <location>
        <begin position="54"/>
        <end position="86"/>
    </location>
</feature>
<dbReference type="AlphaFoldDB" id="A0A915KCV7"/>
<evidence type="ECO:0000313" key="3">
    <source>
        <dbReference type="WBParaSite" id="nRc.2.0.1.t36215-RA"/>
    </source>
</evidence>
<evidence type="ECO:0000313" key="2">
    <source>
        <dbReference type="Proteomes" id="UP000887565"/>
    </source>
</evidence>
<keyword evidence="2" id="KW-1185">Reference proteome</keyword>
<protein>
    <submittedName>
        <fullName evidence="3">EH domain-containing protein</fullName>
    </submittedName>
</protein>
<proteinExistence type="predicted"/>
<dbReference type="Proteomes" id="UP000887565">
    <property type="component" value="Unplaced"/>
</dbReference>
<feature type="region of interest" description="Disordered" evidence="1">
    <location>
        <begin position="1"/>
        <end position="93"/>
    </location>
</feature>
<evidence type="ECO:0000256" key="1">
    <source>
        <dbReference type="SAM" id="MobiDB-lite"/>
    </source>
</evidence>